<gene>
    <name evidence="2" type="ORF">EGH73_07175</name>
</gene>
<evidence type="ECO:0000313" key="3">
    <source>
        <dbReference type="Proteomes" id="UP000267623"/>
    </source>
</evidence>
<dbReference type="NCBIfam" id="TIGR04131">
    <property type="entry name" value="Bac_Flav_CTERM"/>
    <property type="match status" value="1"/>
</dbReference>
<reference evidence="3" key="1">
    <citation type="submission" date="2018-11" db="EMBL/GenBank/DDBJ databases">
        <title>Proposal to divide the Flavobacteriaceae and reorganize its genera based on Amino Acid Identity values calculated from whole genome sequences.</title>
        <authorList>
            <person name="Nicholson A.C."/>
            <person name="Gulvik C.A."/>
            <person name="Whitney A.M."/>
            <person name="Humrighouse B.W."/>
            <person name="Bell M."/>
            <person name="Holmes B."/>
            <person name="Steigerwalt A."/>
            <person name="Villarma A."/>
            <person name="Sheth M."/>
            <person name="Batra D."/>
            <person name="Pryor J."/>
            <person name="Bernardet J.-F."/>
            <person name="Hugo C."/>
            <person name="Kampfer P."/>
            <person name="Newman J."/>
            <person name="Mcquiston J."/>
        </authorList>
    </citation>
    <scope>NUCLEOTIDE SEQUENCE [LARGE SCALE GENOMIC DNA]</scope>
    <source>
        <strain evidence="3">DSM 22165</strain>
    </source>
</reference>
<comment type="caution">
    <text evidence="2">The sequence shown here is derived from an EMBL/GenBank/DDBJ whole genome shotgun (WGS) entry which is preliminary data.</text>
</comment>
<dbReference type="RefSeq" id="WP_123281273.1">
    <property type="nucleotide sequence ID" value="NZ_RJTU01000048.1"/>
</dbReference>
<dbReference type="NCBIfam" id="NF038133">
    <property type="entry name" value="choice_anch_L"/>
    <property type="match status" value="1"/>
</dbReference>
<dbReference type="InterPro" id="IPR049804">
    <property type="entry name" value="Choice_anch_L"/>
</dbReference>
<feature type="chain" id="PRO_5018046775" evidence="1">
    <location>
        <begin position="25"/>
        <end position="793"/>
    </location>
</feature>
<organism evidence="2 3">
    <name type="scientific">Epilithonimonas hominis</name>
    <dbReference type="NCBI Taxonomy" id="420404"/>
    <lineage>
        <taxon>Bacteria</taxon>
        <taxon>Pseudomonadati</taxon>
        <taxon>Bacteroidota</taxon>
        <taxon>Flavobacteriia</taxon>
        <taxon>Flavobacteriales</taxon>
        <taxon>Weeksellaceae</taxon>
        <taxon>Chryseobacterium group</taxon>
        <taxon>Epilithonimonas</taxon>
    </lineage>
</organism>
<accession>A0A3N0X8J9</accession>
<dbReference type="Proteomes" id="UP000267623">
    <property type="component" value="Unassembled WGS sequence"/>
</dbReference>
<proteinExistence type="predicted"/>
<evidence type="ECO:0000313" key="2">
    <source>
        <dbReference type="EMBL" id="ROI13687.1"/>
    </source>
</evidence>
<dbReference type="Pfam" id="PF13585">
    <property type="entry name" value="CHU_C"/>
    <property type="match status" value="1"/>
</dbReference>
<keyword evidence="1" id="KW-0732">Signal</keyword>
<feature type="signal peptide" evidence="1">
    <location>
        <begin position="1"/>
        <end position="24"/>
    </location>
</feature>
<dbReference type="EMBL" id="RJTU01000048">
    <property type="protein sequence ID" value="ROI13687.1"/>
    <property type="molecule type" value="Genomic_DNA"/>
</dbReference>
<dbReference type="AlphaFoldDB" id="A0A3N0X8J9"/>
<sequence>MKHSKFFQSLFCFLSLILINYTQAQYISVDPNYTAGQLVKDILIGPQNASCITVDNVTVLGANFGTGESSFGYFNKNGSVFEIDEGIILSSGKISEAVGAFPGIQSSTASGWIGDPDLENGANINNTTNATILEFDFISNQSDKISFDYMFLSEQYLRQGDSGTCGYTDGFAFLIKKITDTDYKNIAVIPGTQVPITSNNVRGAGGKCPEVNNTYFGHYNPDYGPVSFNGQTAILTARADVVPGQKYHIKLVVADQGNALYDSGVFLKAGSFTGNINIGKDLTINNADPLCENIPYRIEPNPPLSDPSAKYSWFKDGQPIVGVPINQSYYDVINEEGNFSVNVVLGSGCRLEGNVKIEKAPIAQIDNTQIMVCDGNFDGKYSARLSDFNSQIVTNFNGDFTVEYYTQSGTKINPDNDFEFTQNPQDITVKVGAFSCTPDNYVLRFYHGSQLQMNYPQQPATIPVFDVCDNEFKGSKTVNLDDYVGFMTTETLNPNDVKFYDKISELKADKPSISKSQTLSLTQAEKTFYIRIKKPGNYCDNYSSFKLRFKQPKKSSILKDTIICKGTTIDLDAGDGFDPALNLGFSSYKWYKESDPLQTSISNNRYGKNLAAGNYIVELGFNGCVYPQPVKISEPVDLVINNVLIEGNKVTILTANGIPPYLYSLDGSPYQSGNVFTVSKGDHIIEVKDACGSVVQKFSIIGIKNVITPNDDGINDFIDYSDLLTKIDPRFEIYDRNGQLIFKGMPENKFIWNGKFNGRGLPTASYWYILEWNESGNPTRVQNTGWILLKNRN</sequence>
<dbReference type="InterPro" id="IPR026341">
    <property type="entry name" value="T9SS_type_B"/>
</dbReference>
<evidence type="ECO:0000256" key="1">
    <source>
        <dbReference type="SAM" id="SignalP"/>
    </source>
</evidence>
<protein>
    <submittedName>
        <fullName evidence="2">Gliding motility-associated C-terminal domain-containing protein</fullName>
    </submittedName>
</protein>
<name>A0A3N0X8J9_9FLAO</name>